<evidence type="ECO:0000256" key="1">
    <source>
        <dbReference type="SAM" id="MobiDB-lite"/>
    </source>
</evidence>
<evidence type="ECO:0000313" key="2">
    <source>
        <dbReference type="EMBL" id="BAN23853.1"/>
    </source>
</evidence>
<dbReference type="Proteomes" id="UP000013966">
    <property type="component" value="Chromosome 1"/>
</dbReference>
<keyword evidence="3" id="KW-1185">Reference proteome</keyword>
<name>R4WHV5_9BURK</name>
<dbReference type="PATRIC" id="fig|758793.3.peg.2103"/>
<reference evidence="2 3" key="2">
    <citation type="journal article" date="2018" name="Int. J. Syst. Evol. Microbiol.">
        <title>Burkholderia insecticola sp. nov., a gut symbiotic bacterium of the bean bug Riptortus pedestris.</title>
        <authorList>
            <person name="Takeshita K."/>
            <person name="Tamaki H."/>
            <person name="Ohbayashi T."/>
            <person name="Meng X.-Y."/>
            <person name="Sone T."/>
            <person name="Mitani Y."/>
            <person name="Peeters C."/>
            <person name="Kikuchi Y."/>
            <person name="Vandamme P."/>
        </authorList>
    </citation>
    <scope>NUCLEOTIDE SEQUENCE [LARGE SCALE GENOMIC DNA]</scope>
    <source>
        <strain evidence="2">RPE64</strain>
    </source>
</reference>
<proteinExistence type="predicted"/>
<evidence type="ECO:0000313" key="3">
    <source>
        <dbReference type="Proteomes" id="UP000013966"/>
    </source>
</evidence>
<reference evidence="2 3" key="1">
    <citation type="journal article" date="2013" name="Genome Announc.">
        <title>Complete Genome Sequence of Burkholderia sp. Strain RPE64, Bacterial Symbiont of the Bean Bug Riptortus pedestris.</title>
        <authorList>
            <person name="Shibata T.F."/>
            <person name="Maeda T."/>
            <person name="Nikoh N."/>
            <person name="Yamaguchi K."/>
            <person name="Oshima K."/>
            <person name="Hattori M."/>
            <person name="Nishiyama T."/>
            <person name="Hasebe M."/>
            <person name="Fukatsu T."/>
            <person name="Kikuchi Y."/>
            <person name="Shigenobu S."/>
        </authorList>
    </citation>
    <scope>NUCLEOTIDE SEQUENCE [LARGE SCALE GENOMIC DNA]</scope>
</reference>
<accession>R4WHV5</accession>
<dbReference type="KEGG" id="buo:BRPE64_ACDS20990"/>
<gene>
    <name evidence="2" type="ORF">BRPE64_ACDS20990</name>
</gene>
<feature type="region of interest" description="Disordered" evidence="1">
    <location>
        <begin position="1"/>
        <end position="25"/>
    </location>
</feature>
<organism evidence="2 3">
    <name type="scientific">Caballeronia insecticola</name>
    <dbReference type="NCBI Taxonomy" id="758793"/>
    <lineage>
        <taxon>Bacteria</taxon>
        <taxon>Pseudomonadati</taxon>
        <taxon>Pseudomonadota</taxon>
        <taxon>Betaproteobacteria</taxon>
        <taxon>Burkholderiales</taxon>
        <taxon>Burkholderiaceae</taxon>
        <taxon>Caballeronia</taxon>
    </lineage>
</organism>
<sequence>MDRGRLSASEPDGANQHTIAHIGSHYRGNPRYALLRAIP</sequence>
<dbReference type="HOGENOM" id="CLU_3306019_0_0_4"/>
<dbReference type="EMBL" id="AP013058">
    <property type="protein sequence ID" value="BAN23853.1"/>
    <property type="molecule type" value="Genomic_DNA"/>
</dbReference>
<dbReference type="AlphaFoldDB" id="R4WHV5"/>
<protein>
    <submittedName>
        <fullName evidence="2">Uncharacterized protein</fullName>
    </submittedName>
</protein>